<sequence length="72" mass="8060">MQYQQTVLRQISPAALAVLGSMDMAYIRKVEEDGTELYAIFSADGHRLGEEESIEVAQIVSRQNDLEAFLVN</sequence>
<evidence type="ECO:0000313" key="1">
    <source>
        <dbReference type="EMBL" id="GLQ04986.1"/>
    </source>
</evidence>
<proteinExistence type="predicted"/>
<name>A0ABQ5U0P1_9PROT</name>
<gene>
    <name evidence="1" type="ORF">GCM10007924_02070</name>
</gene>
<keyword evidence="2" id="KW-1185">Reference proteome</keyword>
<reference evidence="1" key="2">
    <citation type="submission" date="2023-01" db="EMBL/GenBank/DDBJ databases">
        <title>Draft genome sequence of Sneathiella chinensis strain NBRC 103408.</title>
        <authorList>
            <person name="Sun Q."/>
            <person name="Mori K."/>
        </authorList>
    </citation>
    <scope>NUCLEOTIDE SEQUENCE</scope>
    <source>
        <strain evidence="1">NBRC 103408</strain>
    </source>
</reference>
<protein>
    <recommendedName>
        <fullName evidence="3">DUF1150 domain-containing protein</fullName>
    </recommendedName>
</protein>
<comment type="caution">
    <text evidence="1">The sequence shown here is derived from an EMBL/GenBank/DDBJ whole genome shotgun (WGS) entry which is preliminary data.</text>
</comment>
<dbReference type="Proteomes" id="UP001161409">
    <property type="component" value="Unassembled WGS sequence"/>
</dbReference>
<organism evidence="1 2">
    <name type="scientific">Sneathiella chinensis</name>
    <dbReference type="NCBI Taxonomy" id="349750"/>
    <lineage>
        <taxon>Bacteria</taxon>
        <taxon>Pseudomonadati</taxon>
        <taxon>Pseudomonadota</taxon>
        <taxon>Alphaproteobacteria</taxon>
        <taxon>Sneathiellales</taxon>
        <taxon>Sneathiellaceae</taxon>
        <taxon>Sneathiella</taxon>
    </lineage>
</organism>
<evidence type="ECO:0008006" key="3">
    <source>
        <dbReference type="Google" id="ProtNLM"/>
    </source>
</evidence>
<evidence type="ECO:0000313" key="2">
    <source>
        <dbReference type="Proteomes" id="UP001161409"/>
    </source>
</evidence>
<accession>A0ABQ5U0P1</accession>
<dbReference type="EMBL" id="BSNF01000001">
    <property type="protein sequence ID" value="GLQ04986.1"/>
    <property type="molecule type" value="Genomic_DNA"/>
</dbReference>
<dbReference type="RefSeq" id="WP_169559020.1">
    <property type="nucleotide sequence ID" value="NZ_BSNF01000001.1"/>
</dbReference>
<reference evidence="1" key="1">
    <citation type="journal article" date="2014" name="Int. J. Syst. Evol. Microbiol.">
        <title>Complete genome of a new Firmicutes species belonging to the dominant human colonic microbiota ('Ruminococcus bicirculans') reveals two chromosomes and a selective capacity to utilize plant glucans.</title>
        <authorList>
            <consortium name="NISC Comparative Sequencing Program"/>
            <person name="Wegmann U."/>
            <person name="Louis P."/>
            <person name="Goesmann A."/>
            <person name="Henrissat B."/>
            <person name="Duncan S.H."/>
            <person name="Flint H.J."/>
        </authorList>
    </citation>
    <scope>NUCLEOTIDE SEQUENCE</scope>
    <source>
        <strain evidence="1">NBRC 103408</strain>
    </source>
</reference>